<sequence length="473" mass="54031">MSETRGETETRMMKVCLNIGAIYKLPRVCLQFIKICWWVLMLSDVAGESIVRVPLVQKCVYIGQDAKLYKIDKDFANPSFYGENGIFIASWKGTTSILDKMNSSYSRKFKMDKERNIWIFDVKREDAGNYSVIFGAVHGRLVVEIILNVTDKSTEDHECPDFPTEGNSHGTTTAVSKKDFTAGTSHGTTTTGNKKDYTEGSCNSLIIGLLITILFIVMMFSIFLIYIAFILKRLIDVKHWIQETFYSEPMRPKQSFQSHQCTCVPTERTELTKHQVRKWLEGHPDFFENNESLTEFLIKGWLKLHPDFIKKNDDHEDCHQTKTPTVEELGVQVKVPWNEVKAYQTQMESSERKVIASETCSSQNLEPGHENHLQVTPVPVQGTGREDIKKQWMSSQDKVVTYETCSSSNSDAEESFRNNGYISRQHIQKDDKKAAPEGNKAQTDSLDKSVKWMKDPNSDDVSDPLLDKTFNPK</sequence>
<dbReference type="Proteomes" id="UP001634394">
    <property type="component" value="Unassembled WGS sequence"/>
</dbReference>
<reference evidence="3 4" key="1">
    <citation type="submission" date="2024-11" db="EMBL/GenBank/DDBJ databases">
        <title>Chromosome-level genome assembly of the freshwater bivalve Anodonta woodiana.</title>
        <authorList>
            <person name="Chen X."/>
        </authorList>
    </citation>
    <scope>NUCLEOTIDE SEQUENCE [LARGE SCALE GENOMIC DNA]</scope>
    <source>
        <strain evidence="3">MN2024</strain>
        <tissue evidence="3">Gills</tissue>
    </source>
</reference>
<feature type="region of interest" description="Disordered" evidence="1">
    <location>
        <begin position="406"/>
        <end position="473"/>
    </location>
</feature>
<organism evidence="3 4">
    <name type="scientific">Sinanodonta woodiana</name>
    <name type="common">Chinese pond mussel</name>
    <name type="synonym">Anodonta woodiana</name>
    <dbReference type="NCBI Taxonomy" id="1069815"/>
    <lineage>
        <taxon>Eukaryota</taxon>
        <taxon>Metazoa</taxon>
        <taxon>Spiralia</taxon>
        <taxon>Lophotrochozoa</taxon>
        <taxon>Mollusca</taxon>
        <taxon>Bivalvia</taxon>
        <taxon>Autobranchia</taxon>
        <taxon>Heteroconchia</taxon>
        <taxon>Palaeoheterodonta</taxon>
        <taxon>Unionida</taxon>
        <taxon>Unionoidea</taxon>
        <taxon>Unionidae</taxon>
        <taxon>Unioninae</taxon>
        <taxon>Sinanodonta</taxon>
    </lineage>
</organism>
<dbReference type="AlphaFoldDB" id="A0ABD3XHX5"/>
<evidence type="ECO:0000313" key="4">
    <source>
        <dbReference type="Proteomes" id="UP001634394"/>
    </source>
</evidence>
<keyword evidence="2" id="KW-0812">Transmembrane</keyword>
<feature type="compositionally biased region" description="Basic and acidic residues" evidence="1">
    <location>
        <begin position="445"/>
        <end position="457"/>
    </location>
</feature>
<name>A0ABD3XHX5_SINWO</name>
<feature type="region of interest" description="Disordered" evidence="1">
    <location>
        <begin position="355"/>
        <end position="380"/>
    </location>
</feature>
<evidence type="ECO:0000313" key="3">
    <source>
        <dbReference type="EMBL" id="KAL3885687.1"/>
    </source>
</evidence>
<keyword evidence="4" id="KW-1185">Reference proteome</keyword>
<protein>
    <submittedName>
        <fullName evidence="3">Uncharacterized protein</fullName>
    </submittedName>
</protein>
<keyword evidence="2" id="KW-0472">Membrane</keyword>
<feature type="transmembrane region" description="Helical" evidence="2">
    <location>
        <begin position="205"/>
        <end position="231"/>
    </location>
</feature>
<comment type="caution">
    <text evidence="3">The sequence shown here is derived from an EMBL/GenBank/DDBJ whole genome shotgun (WGS) entry which is preliminary data.</text>
</comment>
<accession>A0ABD3XHX5</accession>
<gene>
    <name evidence="3" type="ORF">ACJMK2_025733</name>
</gene>
<evidence type="ECO:0000256" key="2">
    <source>
        <dbReference type="SAM" id="Phobius"/>
    </source>
</evidence>
<proteinExistence type="predicted"/>
<keyword evidence="2" id="KW-1133">Transmembrane helix</keyword>
<dbReference type="EMBL" id="JBJQND010000002">
    <property type="protein sequence ID" value="KAL3885687.1"/>
    <property type="molecule type" value="Genomic_DNA"/>
</dbReference>
<evidence type="ECO:0000256" key="1">
    <source>
        <dbReference type="SAM" id="MobiDB-lite"/>
    </source>
</evidence>